<dbReference type="Gene3D" id="1.20.1280.50">
    <property type="match status" value="1"/>
</dbReference>
<evidence type="ECO:0000313" key="3">
    <source>
        <dbReference type="RefSeq" id="XP_020114160.1"/>
    </source>
</evidence>
<accession>A0A6P5HGY4</accession>
<dbReference type="SMART" id="SM00256">
    <property type="entry name" value="FBOX"/>
    <property type="match status" value="1"/>
</dbReference>
<dbReference type="GeneID" id="109728208"/>
<name>A0A6P5HGY4_ANACO</name>
<sequence length="382" mass="44737">MLFPLSLTLPKWAHELMLLIFLLVQELAHSLWHWVRSPLGFSPAAVCAKMRCVQRVENVAEVGVESSILDLPELALECVLEKLPPAALCSMAGVCRNFKERCWSDHLWERHMREKWGRVLGRSAKREWECYVSCRKNYLQGVERRLRPKSLIESISCIWPLSWIKPLLDSSSSDRPAATNPSPIDSIMFWYLALESGKLWFPAQVYNRENGHVGFVLSCYDAQLSYDRQTDTFYARYPPHGRKPVKMEEGIEWSRIRASPVDTSPHDLHVSDCLNDLRPGDHFEIQWRKSKEFPYGWWYGVIGHLESCDEREHHCCCHKDDTIILEFKQYAPGSKWRKKDISRKSHREKGEETDGFYGGIRKLQRKDEISIWKRFWPCEVLE</sequence>
<organism evidence="2 3">
    <name type="scientific">Ananas comosus</name>
    <name type="common">Pineapple</name>
    <name type="synonym">Ananas ananas</name>
    <dbReference type="NCBI Taxonomy" id="4615"/>
    <lineage>
        <taxon>Eukaryota</taxon>
        <taxon>Viridiplantae</taxon>
        <taxon>Streptophyta</taxon>
        <taxon>Embryophyta</taxon>
        <taxon>Tracheophyta</taxon>
        <taxon>Spermatophyta</taxon>
        <taxon>Magnoliopsida</taxon>
        <taxon>Liliopsida</taxon>
        <taxon>Poales</taxon>
        <taxon>Bromeliaceae</taxon>
        <taxon>Bromelioideae</taxon>
        <taxon>Ananas</taxon>
    </lineage>
</organism>
<dbReference type="PANTHER" id="PTHR31482">
    <property type="entry name" value="ESTS AU081301(E20138)"/>
    <property type="match status" value="1"/>
</dbReference>
<dbReference type="Proteomes" id="UP000515123">
    <property type="component" value="Linkage group 23"/>
</dbReference>
<proteinExistence type="predicted"/>
<dbReference type="InterPro" id="IPR001810">
    <property type="entry name" value="F-box_dom"/>
</dbReference>
<protein>
    <submittedName>
        <fullName evidence="3">F-box protein At2g32560-like</fullName>
    </submittedName>
</protein>
<dbReference type="InterPro" id="IPR036047">
    <property type="entry name" value="F-box-like_dom_sf"/>
</dbReference>
<dbReference type="PROSITE" id="PS50181">
    <property type="entry name" value="FBOX"/>
    <property type="match status" value="1"/>
</dbReference>
<dbReference type="RefSeq" id="XP_020114160.1">
    <property type="nucleotide sequence ID" value="XM_020258571.1"/>
</dbReference>
<evidence type="ECO:0000313" key="2">
    <source>
        <dbReference type="Proteomes" id="UP000515123"/>
    </source>
</evidence>
<reference evidence="2" key="1">
    <citation type="journal article" date="2015" name="Nat. Genet.">
        <title>The pineapple genome and the evolution of CAM photosynthesis.</title>
        <authorList>
            <person name="Ming R."/>
            <person name="VanBuren R."/>
            <person name="Wai C.M."/>
            <person name="Tang H."/>
            <person name="Schatz M.C."/>
            <person name="Bowers J.E."/>
            <person name="Lyons E."/>
            <person name="Wang M.L."/>
            <person name="Chen J."/>
            <person name="Biggers E."/>
            <person name="Zhang J."/>
            <person name="Huang L."/>
            <person name="Zhang L."/>
            <person name="Miao W."/>
            <person name="Zhang J."/>
            <person name="Ye Z."/>
            <person name="Miao C."/>
            <person name="Lin Z."/>
            <person name="Wang H."/>
            <person name="Zhou H."/>
            <person name="Yim W.C."/>
            <person name="Priest H.D."/>
            <person name="Zheng C."/>
            <person name="Woodhouse M."/>
            <person name="Edger P.P."/>
            <person name="Guyot R."/>
            <person name="Guo H.B."/>
            <person name="Guo H."/>
            <person name="Zheng G."/>
            <person name="Singh R."/>
            <person name="Sharma A."/>
            <person name="Min X."/>
            <person name="Zheng Y."/>
            <person name="Lee H."/>
            <person name="Gurtowski J."/>
            <person name="Sedlazeck F.J."/>
            <person name="Harkess A."/>
            <person name="McKain M.R."/>
            <person name="Liao Z."/>
            <person name="Fang J."/>
            <person name="Liu J."/>
            <person name="Zhang X."/>
            <person name="Zhang Q."/>
            <person name="Hu W."/>
            <person name="Qin Y."/>
            <person name="Wang K."/>
            <person name="Chen L.Y."/>
            <person name="Shirley N."/>
            <person name="Lin Y.R."/>
            <person name="Liu L.Y."/>
            <person name="Hernandez A.G."/>
            <person name="Wright C.L."/>
            <person name="Bulone V."/>
            <person name="Tuskan G.A."/>
            <person name="Heath K."/>
            <person name="Zee F."/>
            <person name="Moore P.H."/>
            <person name="Sunkar R."/>
            <person name="Leebens-Mack J.H."/>
            <person name="Mockler T."/>
            <person name="Bennetzen J.L."/>
            <person name="Freeling M."/>
            <person name="Sankoff D."/>
            <person name="Paterson A.H."/>
            <person name="Zhu X."/>
            <person name="Yang X."/>
            <person name="Smith J.A."/>
            <person name="Cushman J.C."/>
            <person name="Paull R.E."/>
            <person name="Yu Q."/>
        </authorList>
    </citation>
    <scope>NUCLEOTIDE SEQUENCE [LARGE SCALE GENOMIC DNA]</scope>
    <source>
        <strain evidence="2">cv. F153</strain>
    </source>
</reference>
<gene>
    <name evidence="3" type="primary">LOC109728208</name>
</gene>
<dbReference type="PANTHER" id="PTHR31482:SF18">
    <property type="entry name" value="ESTS AU081301(E20138)"/>
    <property type="match status" value="1"/>
</dbReference>
<keyword evidence="2" id="KW-1185">Reference proteome</keyword>
<dbReference type="OrthoDB" id="512036at2759"/>
<dbReference type="SUPFAM" id="SSF81383">
    <property type="entry name" value="F-box domain"/>
    <property type="match status" value="1"/>
</dbReference>
<feature type="domain" description="F-box" evidence="1">
    <location>
        <begin position="65"/>
        <end position="111"/>
    </location>
</feature>
<reference evidence="3" key="2">
    <citation type="submission" date="2025-08" db="UniProtKB">
        <authorList>
            <consortium name="RefSeq"/>
        </authorList>
    </citation>
    <scope>IDENTIFICATION</scope>
    <source>
        <tissue evidence="3">Leaf</tissue>
    </source>
</reference>
<evidence type="ECO:0000259" key="1">
    <source>
        <dbReference type="PROSITE" id="PS50181"/>
    </source>
</evidence>
<dbReference type="Pfam" id="PF00646">
    <property type="entry name" value="F-box"/>
    <property type="match status" value="1"/>
</dbReference>
<dbReference type="Gramene" id="Aco007223.1.mrna1">
    <property type="protein sequence ID" value="Aco007223.1.mrna1"/>
    <property type="gene ID" value="Aco007223.1.path1"/>
</dbReference>
<dbReference type="AlphaFoldDB" id="A0A6P5HGY4"/>